<dbReference type="InterPro" id="IPR005814">
    <property type="entry name" value="Aminotrans_3"/>
</dbReference>
<accession>A0ABY5ME19</accession>
<keyword evidence="2 3" id="KW-0663">Pyridoxal phosphate</keyword>
<dbReference type="InterPro" id="IPR049704">
    <property type="entry name" value="Aminotrans_3_PPA_site"/>
</dbReference>
<comment type="cofactor">
    <cofactor evidence="1">
        <name>pyridoxal 5'-phosphate</name>
        <dbReference type="ChEBI" id="CHEBI:597326"/>
    </cofactor>
</comment>
<dbReference type="RefSeq" id="WP_232399320.1">
    <property type="nucleotide sequence ID" value="NZ_CP102173.1"/>
</dbReference>
<dbReference type="Proteomes" id="UP001316184">
    <property type="component" value="Chromosome"/>
</dbReference>
<dbReference type="PANTHER" id="PTHR43713">
    <property type="entry name" value="GLUTAMATE-1-SEMIALDEHYDE 2,1-AMINOMUTASE"/>
    <property type="match status" value="1"/>
</dbReference>
<dbReference type="InterPro" id="IPR015424">
    <property type="entry name" value="PyrdxlP-dep_Trfase"/>
</dbReference>
<evidence type="ECO:0000256" key="2">
    <source>
        <dbReference type="ARBA" id="ARBA00022898"/>
    </source>
</evidence>
<dbReference type="CDD" id="cd00610">
    <property type="entry name" value="OAT_like"/>
    <property type="match status" value="1"/>
</dbReference>
<dbReference type="PROSITE" id="PS00600">
    <property type="entry name" value="AA_TRANSFER_CLASS_3"/>
    <property type="match status" value="1"/>
</dbReference>
<evidence type="ECO:0000256" key="1">
    <source>
        <dbReference type="ARBA" id="ARBA00001933"/>
    </source>
</evidence>
<dbReference type="Gene3D" id="3.90.1150.10">
    <property type="entry name" value="Aspartate Aminotransferase, domain 1"/>
    <property type="match status" value="1"/>
</dbReference>
<dbReference type="EMBL" id="CP102173">
    <property type="protein sequence ID" value="UUP15265.1"/>
    <property type="molecule type" value="Genomic_DNA"/>
</dbReference>
<keyword evidence="4" id="KW-0808">Transferase</keyword>
<reference evidence="4 5" key="1">
    <citation type="submission" date="2022-08" db="EMBL/GenBank/DDBJ databases">
        <title>novel species in genus Aeromicrobium.</title>
        <authorList>
            <person name="Ye L."/>
        </authorList>
    </citation>
    <scope>NUCLEOTIDE SEQUENCE [LARGE SCALE GENOMIC DNA]</scope>
    <source>
        <strain evidence="5">zg-Y1379</strain>
    </source>
</reference>
<dbReference type="InterPro" id="IPR015422">
    <property type="entry name" value="PyrdxlP-dep_Trfase_small"/>
</dbReference>
<evidence type="ECO:0000256" key="3">
    <source>
        <dbReference type="RuleBase" id="RU003560"/>
    </source>
</evidence>
<evidence type="ECO:0000313" key="5">
    <source>
        <dbReference type="Proteomes" id="UP001316184"/>
    </source>
</evidence>
<dbReference type="SUPFAM" id="SSF53383">
    <property type="entry name" value="PLP-dependent transferases"/>
    <property type="match status" value="1"/>
</dbReference>
<protein>
    <submittedName>
        <fullName evidence="4">Aspartate aminotransferase family protein</fullName>
    </submittedName>
</protein>
<name>A0ABY5ME19_9ACTN</name>
<sequence>MATSTSYQLPPRSAAQTALVDKARDLIPGGTVNAITPVKGTEFVVSRGEGPYLYDVDGRRYLDFLIGGGPLILGHAHPRMVEALTESVRKGTHHMELTDRTIALAERLVKYVPSAEAVRFSSTGSEATFHALRLARAVTGRSAIIKFDGAYHGHHDLATWSYEDAPLDAPIQYAGSAGIQPGVAEDIIVLPYNDATAVEEYLGANPGKVAALIVEPYQRALTPVPGFLAALRESCDRHGVVLIFDEVVTGIRTAPGGAQELEGVTPDLTALGKAISGGLPLSAIVGKKELMKHFDHHSDPTQFAFHCGTFNGNLHAVEAAHTTLDVVIEEKGYQRLAELGEYTRAMLARVYADAGITAQVTGRGPLFHAYFTDKPVLNANDVRSSNLVFNRDLHLKLREAGIYKSFPKGYLSIAHDESHVDAYGEAISWAVGQLA</sequence>
<organism evidence="4 5">
    <name type="scientific">Aeromicrobium wangtongii</name>
    <dbReference type="NCBI Taxonomy" id="2969247"/>
    <lineage>
        <taxon>Bacteria</taxon>
        <taxon>Bacillati</taxon>
        <taxon>Actinomycetota</taxon>
        <taxon>Actinomycetes</taxon>
        <taxon>Propionibacteriales</taxon>
        <taxon>Nocardioidaceae</taxon>
        <taxon>Aeromicrobium</taxon>
    </lineage>
</organism>
<comment type="similarity">
    <text evidence="3">Belongs to the class-III pyridoxal-phosphate-dependent aminotransferase family.</text>
</comment>
<keyword evidence="4" id="KW-0032">Aminotransferase</keyword>
<dbReference type="GO" id="GO:0008483">
    <property type="term" value="F:transaminase activity"/>
    <property type="evidence" value="ECO:0007669"/>
    <property type="project" value="UniProtKB-KW"/>
</dbReference>
<dbReference type="Pfam" id="PF00202">
    <property type="entry name" value="Aminotran_3"/>
    <property type="match status" value="1"/>
</dbReference>
<dbReference type="PANTHER" id="PTHR43713:SF3">
    <property type="entry name" value="GLUTAMATE-1-SEMIALDEHYDE 2,1-AMINOMUTASE 1, CHLOROPLASTIC-RELATED"/>
    <property type="match status" value="1"/>
</dbReference>
<evidence type="ECO:0000313" key="4">
    <source>
        <dbReference type="EMBL" id="UUP15265.1"/>
    </source>
</evidence>
<proteinExistence type="inferred from homology"/>
<keyword evidence="5" id="KW-1185">Reference proteome</keyword>
<dbReference type="InterPro" id="IPR015421">
    <property type="entry name" value="PyrdxlP-dep_Trfase_major"/>
</dbReference>
<dbReference type="Gene3D" id="3.40.640.10">
    <property type="entry name" value="Type I PLP-dependent aspartate aminotransferase-like (Major domain)"/>
    <property type="match status" value="1"/>
</dbReference>
<gene>
    <name evidence="4" type="ORF">NQV15_08130</name>
</gene>